<evidence type="ECO:0000313" key="11">
    <source>
        <dbReference type="EMBL" id="NII07048.1"/>
    </source>
</evidence>
<dbReference type="SUPFAM" id="SSF51445">
    <property type="entry name" value="(Trans)glycosidases"/>
    <property type="match status" value="1"/>
</dbReference>
<organism evidence="11 12">
    <name type="scientific">Luteibacter anthropi</name>
    <dbReference type="NCBI Taxonomy" id="564369"/>
    <lineage>
        <taxon>Bacteria</taxon>
        <taxon>Pseudomonadati</taxon>
        <taxon>Pseudomonadota</taxon>
        <taxon>Gammaproteobacteria</taxon>
        <taxon>Lysobacterales</taxon>
        <taxon>Rhodanobacteraceae</taxon>
        <taxon>Luteibacter</taxon>
    </lineage>
</organism>
<dbReference type="InterPro" id="IPR017853">
    <property type="entry name" value="GH"/>
</dbReference>
<keyword evidence="5 10" id="KW-0328">Glycosyltransferase</keyword>
<evidence type="ECO:0000313" key="12">
    <source>
        <dbReference type="Proteomes" id="UP000490980"/>
    </source>
</evidence>
<dbReference type="InterPro" id="IPR003385">
    <property type="entry name" value="Glyco_hydro_77"/>
</dbReference>
<dbReference type="Pfam" id="PF02446">
    <property type="entry name" value="Glyco_hydro_77"/>
    <property type="match status" value="1"/>
</dbReference>
<dbReference type="PANTHER" id="PTHR32438">
    <property type="entry name" value="4-ALPHA-GLUCANOTRANSFERASE DPE1, CHLOROPLASTIC/AMYLOPLASTIC"/>
    <property type="match status" value="1"/>
</dbReference>
<evidence type="ECO:0000256" key="3">
    <source>
        <dbReference type="ARBA" id="ARBA00012560"/>
    </source>
</evidence>
<dbReference type="PANTHER" id="PTHR32438:SF5">
    <property type="entry name" value="4-ALPHA-GLUCANOTRANSFERASE DPE1, CHLOROPLASTIC_AMYLOPLASTIC"/>
    <property type="match status" value="1"/>
</dbReference>
<sequence>MVTPPPLPPFRVACSPPAAPLPAWSRNAVNAPLDDRLVLLAEQAGVDVNWRDALDRPRTTPPDTLRAVLRALGLPADTKDDIDASLHRIEGERSGRTLPRLVTADVAGEIHLPPLPRGRRWKLIGADDVAVGEGEVASGGASIPAPAVPGYYTLLLDEQDVTVAVAPARALGVGEIPRMRRAWGMAAQVSALRRPGDGGLGDFTALELCVRAAAEKGADALAISPVHALFAAAPERYSPYAPSSRLFLNSLYIDPVRTSGEQTVRAVIDTHNLRQELAELEWLELIDWPRAARARMTILRSVYEWASVDFNHSERFAAFRREQGEPLERHARFEALHADFTAHGRPGGWQGWPEAFRDPAGAEVAAFAREHSREVAFHAWLQWLAAQGLSDAQKAARDAGMGIGLVADLAVGADAGGSHAWAHQAEVFHGLSVGAPPDALNRLGQDWGLTTFSPRGLRESGFRGFIGMLRAALAYAGGVRIDHVLGLKRLWMVPQGAGATEGAYVRYPLDDLLRLIALESHLHRAIIIGEDLGTVPSDFRKSIGDKNVLGIRVLWFERAADGGFIAPEEWSDNAMATTSTHDIATVAGWWSGRDVEWRKRTGLDDPDVDEAAQRETERHRLWSALCASGSAWNADAPPAPDDISPVVVAAAKHVAQTPAPLAIFPVEDVLGLHEQPNLPGPTDAIHPNWRRRMPDSSARLFDGPIAHAVCATIDQTRNRT</sequence>
<evidence type="ECO:0000256" key="1">
    <source>
        <dbReference type="ARBA" id="ARBA00000439"/>
    </source>
</evidence>
<dbReference type="Proteomes" id="UP000490980">
    <property type="component" value="Unassembled WGS sequence"/>
</dbReference>
<keyword evidence="7 10" id="KW-0119">Carbohydrate metabolism</keyword>
<evidence type="ECO:0000256" key="10">
    <source>
        <dbReference type="RuleBase" id="RU361207"/>
    </source>
</evidence>
<dbReference type="AlphaFoldDB" id="A0A7X5UAS5"/>
<name>A0A7X5UAS5_9GAMM</name>
<dbReference type="GO" id="GO:0004134">
    <property type="term" value="F:4-alpha-glucanotransferase activity"/>
    <property type="evidence" value="ECO:0007669"/>
    <property type="project" value="UniProtKB-EC"/>
</dbReference>
<evidence type="ECO:0000256" key="8">
    <source>
        <dbReference type="ARBA" id="ARBA00031423"/>
    </source>
</evidence>
<accession>A0A7X5UAS5</accession>
<evidence type="ECO:0000256" key="4">
    <source>
        <dbReference type="ARBA" id="ARBA00020295"/>
    </source>
</evidence>
<evidence type="ECO:0000256" key="9">
    <source>
        <dbReference type="ARBA" id="ARBA00031501"/>
    </source>
</evidence>
<keyword evidence="6 10" id="KW-0808">Transferase</keyword>
<keyword evidence="12" id="KW-1185">Reference proteome</keyword>
<protein>
    <recommendedName>
        <fullName evidence="4 10">4-alpha-glucanotransferase</fullName>
        <ecNumber evidence="3 10">2.4.1.25</ecNumber>
    </recommendedName>
    <alternativeName>
        <fullName evidence="8 10">Amylomaltase</fullName>
    </alternativeName>
    <alternativeName>
        <fullName evidence="9 10">Disproportionating enzyme</fullName>
    </alternativeName>
</protein>
<dbReference type="NCBIfam" id="TIGR00217">
    <property type="entry name" value="malQ"/>
    <property type="match status" value="1"/>
</dbReference>
<gene>
    <name evidence="11" type="primary">malQ</name>
    <name evidence="11" type="ORF">HBF25_11670</name>
</gene>
<evidence type="ECO:0000256" key="6">
    <source>
        <dbReference type="ARBA" id="ARBA00022679"/>
    </source>
</evidence>
<reference evidence="11 12" key="1">
    <citation type="submission" date="2020-03" db="EMBL/GenBank/DDBJ databases">
        <authorList>
            <person name="Lai Q."/>
        </authorList>
    </citation>
    <scope>NUCLEOTIDE SEQUENCE [LARGE SCALE GENOMIC DNA]</scope>
    <source>
        <strain evidence="11 12">CCUG 25036</strain>
    </source>
</reference>
<comment type="caution">
    <text evidence="11">The sequence shown here is derived from an EMBL/GenBank/DDBJ whole genome shotgun (WGS) entry which is preliminary data.</text>
</comment>
<dbReference type="EMBL" id="JAARLZ010000005">
    <property type="protein sequence ID" value="NII07048.1"/>
    <property type="molecule type" value="Genomic_DNA"/>
</dbReference>
<dbReference type="Gene3D" id="3.20.20.80">
    <property type="entry name" value="Glycosidases"/>
    <property type="match status" value="1"/>
</dbReference>
<evidence type="ECO:0000256" key="2">
    <source>
        <dbReference type="ARBA" id="ARBA00005684"/>
    </source>
</evidence>
<dbReference type="GO" id="GO:0005975">
    <property type="term" value="P:carbohydrate metabolic process"/>
    <property type="evidence" value="ECO:0007669"/>
    <property type="project" value="InterPro"/>
</dbReference>
<proteinExistence type="inferred from homology"/>
<dbReference type="EC" id="2.4.1.25" evidence="3 10"/>
<comment type="similarity">
    <text evidence="2 10">Belongs to the disproportionating enzyme family.</text>
</comment>
<comment type="catalytic activity">
    <reaction evidence="1 10">
        <text>Transfers a segment of a (1-&gt;4)-alpha-D-glucan to a new position in an acceptor, which may be glucose or a (1-&gt;4)-alpha-D-glucan.</text>
        <dbReference type="EC" id="2.4.1.25"/>
    </reaction>
</comment>
<evidence type="ECO:0000256" key="7">
    <source>
        <dbReference type="ARBA" id="ARBA00023277"/>
    </source>
</evidence>
<evidence type="ECO:0000256" key="5">
    <source>
        <dbReference type="ARBA" id="ARBA00022676"/>
    </source>
</evidence>